<dbReference type="Proteomes" id="UP000004736">
    <property type="component" value="Unassembled WGS sequence"/>
</dbReference>
<gene>
    <name evidence="9" type="ORF">GCWU000321_01711</name>
</gene>
<evidence type="ECO:0000256" key="6">
    <source>
        <dbReference type="PIRNR" id="PIRNR002854"/>
    </source>
</evidence>
<dbReference type="eggNOG" id="COG1464">
    <property type="taxonomic scope" value="Bacteria"/>
</dbReference>
<dbReference type="STRING" id="592028.GCWU000321_01711"/>
<organism evidence="9 10">
    <name type="scientific">Dialister invisus DSM 15470</name>
    <dbReference type="NCBI Taxonomy" id="592028"/>
    <lineage>
        <taxon>Bacteria</taxon>
        <taxon>Bacillati</taxon>
        <taxon>Bacillota</taxon>
        <taxon>Negativicutes</taxon>
        <taxon>Veillonellales</taxon>
        <taxon>Veillonellaceae</taxon>
        <taxon>Dialister</taxon>
    </lineage>
</organism>
<dbReference type="RefSeq" id="WP_007070646.1">
    <property type="nucleotide sequence ID" value="NZ_GG698602.1"/>
</dbReference>
<keyword evidence="5 6" id="KW-0449">Lipoprotein</keyword>
<comment type="similarity">
    <text evidence="6">Belongs to the nlpA lipoprotein family.</text>
</comment>
<reference evidence="9" key="1">
    <citation type="submission" date="2009-09" db="EMBL/GenBank/DDBJ databases">
        <authorList>
            <person name="Weinstock G."/>
            <person name="Sodergren E."/>
            <person name="Clifton S."/>
            <person name="Fulton L."/>
            <person name="Fulton B."/>
            <person name="Courtney L."/>
            <person name="Fronick C."/>
            <person name="Harrison M."/>
            <person name="Strong C."/>
            <person name="Farmer C."/>
            <person name="Delahaunty K."/>
            <person name="Markovic C."/>
            <person name="Hall O."/>
            <person name="Minx P."/>
            <person name="Tomlinson C."/>
            <person name="Mitreva M."/>
            <person name="Nelson J."/>
            <person name="Hou S."/>
            <person name="Wollam A."/>
            <person name="Pepin K.H."/>
            <person name="Johnson M."/>
            <person name="Bhonagiri V."/>
            <person name="Nash W.E."/>
            <person name="Warren W."/>
            <person name="Chinwalla A."/>
            <person name="Mardis E.R."/>
            <person name="Wilson R.K."/>
        </authorList>
    </citation>
    <scope>NUCLEOTIDE SEQUENCE [LARGE SCALE GENOMIC DNA]</scope>
    <source>
        <strain evidence="9">DSM 15470</strain>
    </source>
</reference>
<dbReference type="AlphaFoldDB" id="C9LQ79"/>
<dbReference type="InterPro" id="IPR004872">
    <property type="entry name" value="Lipoprotein_NlpA"/>
</dbReference>
<evidence type="ECO:0000313" key="10">
    <source>
        <dbReference type="Proteomes" id="UP000004736"/>
    </source>
</evidence>
<name>C9LQ79_9FIRM</name>
<accession>C9LQ79</accession>
<dbReference type="GeneID" id="78278232"/>
<evidence type="ECO:0000256" key="1">
    <source>
        <dbReference type="ARBA" id="ARBA00004635"/>
    </source>
</evidence>
<keyword evidence="3" id="KW-0472">Membrane</keyword>
<evidence type="ECO:0000256" key="4">
    <source>
        <dbReference type="ARBA" id="ARBA00023139"/>
    </source>
</evidence>
<proteinExistence type="inferred from homology"/>
<dbReference type="GO" id="GO:0016020">
    <property type="term" value="C:membrane"/>
    <property type="evidence" value="ECO:0007669"/>
    <property type="project" value="UniProtKB-SubCell"/>
</dbReference>
<evidence type="ECO:0000256" key="2">
    <source>
        <dbReference type="ARBA" id="ARBA00022729"/>
    </source>
</evidence>
<dbReference type="HOGENOM" id="CLU_067080_0_0_9"/>
<keyword evidence="10" id="KW-1185">Reference proteome</keyword>
<evidence type="ECO:0000256" key="3">
    <source>
        <dbReference type="ARBA" id="ARBA00023136"/>
    </source>
</evidence>
<evidence type="ECO:0000313" key="9">
    <source>
        <dbReference type="EMBL" id="EEW97715.1"/>
    </source>
</evidence>
<evidence type="ECO:0000256" key="5">
    <source>
        <dbReference type="ARBA" id="ARBA00023288"/>
    </source>
</evidence>
<dbReference type="SUPFAM" id="SSF53850">
    <property type="entry name" value="Periplasmic binding protein-like II"/>
    <property type="match status" value="1"/>
</dbReference>
<dbReference type="EMBL" id="ACIM02000001">
    <property type="protein sequence ID" value="EEW97715.1"/>
    <property type="molecule type" value="Genomic_DNA"/>
</dbReference>
<feature type="chain" id="PRO_5038606749" description="Lipoprotein" evidence="8">
    <location>
        <begin position="22"/>
        <end position="277"/>
    </location>
</feature>
<evidence type="ECO:0000256" key="8">
    <source>
        <dbReference type="SAM" id="SignalP"/>
    </source>
</evidence>
<dbReference type="PANTHER" id="PTHR30429">
    <property type="entry name" value="D-METHIONINE-BINDING LIPOPROTEIN METQ"/>
    <property type="match status" value="1"/>
</dbReference>
<dbReference type="NCBIfam" id="TIGR00363">
    <property type="entry name" value="MetQ/NlpA family lipoprotein"/>
    <property type="match status" value="1"/>
</dbReference>
<keyword evidence="2 8" id="KW-0732">Signal</keyword>
<comment type="subcellular location">
    <subcellularLocation>
        <location evidence="1">Membrane</location>
        <topology evidence="1">Lipid-anchor</topology>
    </subcellularLocation>
</comment>
<dbReference type="Gene3D" id="3.40.190.10">
    <property type="entry name" value="Periplasmic binding protein-like II"/>
    <property type="match status" value="2"/>
</dbReference>
<keyword evidence="4" id="KW-0564">Palmitate</keyword>
<protein>
    <recommendedName>
        <fullName evidence="6">Lipoprotein</fullName>
    </recommendedName>
</protein>
<comment type="caution">
    <text evidence="9">The sequence shown here is derived from an EMBL/GenBank/DDBJ whole genome shotgun (WGS) entry which is preliminary data.</text>
</comment>
<feature type="lipid moiety-binding region" description="S-diacylglycerol cysteine" evidence="7">
    <location>
        <position position="23"/>
    </location>
</feature>
<dbReference type="OrthoDB" id="9812878at2"/>
<dbReference type="PIRSF" id="PIRSF002854">
    <property type="entry name" value="MetQ"/>
    <property type="match status" value="1"/>
</dbReference>
<evidence type="ECO:0000256" key="7">
    <source>
        <dbReference type="PIRSR" id="PIRSR002854-1"/>
    </source>
</evidence>
<feature type="signal peptide" evidence="8">
    <location>
        <begin position="1"/>
        <end position="21"/>
    </location>
</feature>
<dbReference type="Pfam" id="PF03180">
    <property type="entry name" value="Lipoprotein_9"/>
    <property type="match status" value="1"/>
</dbReference>
<dbReference type="PROSITE" id="PS51257">
    <property type="entry name" value="PROKAR_LIPOPROTEIN"/>
    <property type="match status" value="1"/>
</dbReference>
<dbReference type="PANTHER" id="PTHR30429:SF1">
    <property type="entry name" value="D-METHIONINE-BINDING LIPOPROTEIN METQ-RELATED"/>
    <property type="match status" value="1"/>
</dbReference>
<sequence length="277" mass="29732">MNLKKTVIISLAALACAGFIAGCGSDKKDAASADPAKTKNEIKVGTTPGYSEQVVEFVAKEAEKEGLKVTIVPFSDYVTPNQALAQGDIDVNSYQHVPFLEAFNEKNGTKLVPIGNTYLAPLRLFSNKHKTLSDLPDGASIAIPNDPSNGGRALLLLEKNGLLKLKKGVNPVKAVVSDIASNPKNLKIIELEAPQLPRALEDCDASIINGGYAVSAGLDPKTALAQEDNTSPYVNVIAAREQDKDNPTYQKFVKIFQTEATRKYINDNFQATLTPGF</sequence>